<evidence type="ECO:0008006" key="4">
    <source>
        <dbReference type="Google" id="ProtNLM"/>
    </source>
</evidence>
<proteinExistence type="predicted"/>
<keyword evidence="3" id="KW-1185">Reference proteome</keyword>
<name>A0ABP8DPU3_9ACTN</name>
<dbReference type="Proteomes" id="UP001500620">
    <property type="component" value="Unassembled WGS sequence"/>
</dbReference>
<accession>A0ABP8DPU3</accession>
<feature type="region of interest" description="Disordered" evidence="1">
    <location>
        <begin position="97"/>
        <end position="125"/>
    </location>
</feature>
<comment type="caution">
    <text evidence="2">The sequence shown here is derived from an EMBL/GenBank/DDBJ whole genome shotgun (WGS) entry which is preliminary data.</text>
</comment>
<evidence type="ECO:0000313" key="2">
    <source>
        <dbReference type="EMBL" id="GAA4261312.1"/>
    </source>
</evidence>
<reference evidence="3" key="1">
    <citation type="journal article" date="2019" name="Int. J. Syst. Evol. Microbiol.">
        <title>The Global Catalogue of Microorganisms (GCM) 10K type strain sequencing project: providing services to taxonomists for standard genome sequencing and annotation.</title>
        <authorList>
            <consortium name="The Broad Institute Genomics Platform"/>
            <consortium name="The Broad Institute Genome Sequencing Center for Infectious Disease"/>
            <person name="Wu L."/>
            <person name="Ma J."/>
        </authorList>
    </citation>
    <scope>NUCLEOTIDE SEQUENCE [LARGE SCALE GENOMIC DNA]</scope>
    <source>
        <strain evidence="3">JCM 17441</strain>
    </source>
</reference>
<gene>
    <name evidence="2" type="ORF">GCM10022255_093450</name>
</gene>
<evidence type="ECO:0000313" key="3">
    <source>
        <dbReference type="Proteomes" id="UP001500620"/>
    </source>
</evidence>
<organism evidence="2 3">
    <name type="scientific">Dactylosporangium darangshiense</name>
    <dbReference type="NCBI Taxonomy" id="579108"/>
    <lineage>
        <taxon>Bacteria</taxon>
        <taxon>Bacillati</taxon>
        <taxon>Actinomycetota</taxon>
        <taxon>Actinomycetes</taxon>
        <taxon>Micromonosporales</taxon>
        <taxon>Micromonosporaceae</taxon>
        <taxon>Dactylosporangium</taxon>
    </lineage>
</organism>
<feature type="compositionally biased region" description="Basic residues" evidence="1">
    <location>
        <begin position="106"/>
        <end position="115"/>
    </location>
</feature>
<evidence type="ECO:0000256" key="1">
    <source>
        <dbReference type="SAM" id="MobiDB-lite"/>
    </source>
</evidence>
<dbReference type="EMBL" id="BAABAT010000045">
    <property type="protein sequence ID" value="GAA4261312.1"/>
    <property type="molecule type" value="Genomic_DNA"/>
</dbReference>
<sequence length="125" mass="13711">MTATAPVPAGATAHLSEVDIKEIGRELDRIRDAVIAGLGDGDARYIRRVITLQRGLGVGGRALLMASILPPAWLAGTACLAVAKILENMEIGHNVLHGQWEPRPGRDHHRRRRPGQRGSWTCRRR</sequence>
<protein>
    <recommendedName>
        <fullName evidence="4">Acyl-CoA desaturase</fullName>
    </recommendedName>
</protein>